<dbReference type="InterPro" id="IPR003029">
    <property type="entry name" value="S1_domain"/>
</dbReference>
<dbReference type="Proteomes" id="UP001197795">
    <property type="component" value="Unassembled WGS sequence"/>
</dbReference>
<dbReference type="GO" id="GO:0006364">
    <property type="term" value="P:rRNA processing"/>
    <property type="evidence" value="ECO:0007669"/>
    <property type="project" value="TreeGrafter"/>
</dbReference>
<dbReference type="PANTHER" id="PTHR30001:SF0">
    <property type="entry name" value="RIBONUCLEASE G"/>
    <property type="match status" value="1"/>
</dbReference>
<dbReference type="CDD" id="cd04453">
    <property type="entry name" value="S1_RNase_E"/>
    <property type="match status" value="1"/>
</dbReference>
<dbReference type="PROSITE" id="PS50126">
    <property type="entry name" value="S1"/>
    <property type="match status" value="1"/>
</dbReference>
<dbReference type="Pfam" id="PF10150">
    <property type="entry name" value="RNase_E_G"/>
    <property type="match status" value="1"/>
</dbReference>
<comment type="caution">
    <text evidence="7">The sequence shown here is derived from an EMBL/GenBank/DDBJ whole genome shotgun (WGS) entry which is preliminary data.</text>
</comment>
<reference evidence="7 8" key="1">
    <citation type="submission" date="2021-10" db="EMBL/GenBank/DDBJ databases">
        <title>Anaerobic single-cell dispensing facilitates the cultivation of human gut bacteria.</title>
        <authorList>
            <person name="Afrizal A."/>
        </authorList>
    </citation>
    <scope>NUCLEOTIDE SEQUENCE [LARGE SCALE GENOMIC DNA]</scope>
    <source>
        <strain evidence="7 8">CLA-AA-H273</strain>
    </source>
</reference>
<evidence type="ECO:0000256" key="3">
    <source>
        <dbReference type="ARBA" id="ARBA00022801"/>
    </source>
</evidence>
<dbReference type="InterPro" id="IPR019307">
    <property type="entry name" value="RNA-bd_AU-1/RNase_E/G"/>
</dbReference>
<proteinExistence type="predicted"/>
<keyword evidence="5" id="KW-0694">RNA-binding</keyword>
<comment type="cofactor">
    <cofactor evidence="1">
        <name>Mg(2+)</name>
        <dbReference type="ChEBI" id="CHEBI:18420"/>
    </cofactor>
</comment>
<keyword evidence="8" id="KW-1185">Reference proteome</keyword>
<dbReference type="InterPro" id="IPR012340">
    <property type="entry name" value="NA-bd_OB-fold"/>
</dbReference>
<dbReference type="GO" id="GO:0016787">
    <property type="term" value="F:hydrolase activity"/>
    <property type="evidence" value="ECO:0007669"/>
    <property type="project" value="UniProtKB-KW"/>
</dbReference>
<dbReference type="GO" id="GO:0046872">
    <property type="term" value="F:metal ion binding"/>
    <property type="evidence" value="ECO:0007669"/>
    <property type="project" value="UniProtKB-KW"/>
</dbReference>
<dbReference type="GO" id="GO:0005737">
    <property type="term" value="C:cytoplasm"/>
    <property type="evidence" value="ECO:0007669"/>
    <property type="project" value="TreeGrafter"/>
</dbReference>
<dbReference type="PANTHER" id="PTHR30001">
    <property type="entry name" value="RIBONUCLEASE"/>
    <property type="match status" value="1"/>
</dbReference>
<dbReference type="InterPro" id="IPR004659">
    <property type="entry name" value="RNase_E/G"/>
</dbReference>
<evidence type="ECO:0000256" key="5">
    <source>
        <dbReference type="ARBA" id="ARBA00022884"/>
    </source>
</evidence>
<dbReference type="EMBL" id="JAJEPV010000032">
    <property type="protein sequence ID" value="MCC2120415.1"/>
    <property type="molecule type" value="Genomic_DNA"/>
</dbReference>
<dbReference type="SMART" id="SM00316">
    <property type="entry name" value="S1"/>
    <property type="match status" value="1"/>
</dbReference>
<sequence>MSRSLTGGRPAREKEVNQIRKSTDCTEGKLIFTCLRERRAALLVNARGVAAIRVLRSDASKIGGIYLGKIQNVAKNIDACFVEILPGELCFLPLREAGAAYLTNRKADGTLKAGDELVVMVTRDAQKTKRASATADPARMKQLLCKNGSTPENASEALQSLLEQADHKVYFTCLLKPSEAVYEVLEQMADPSEYSEILTDDPQIYRQLSEGDHPLLKQKSIRFYDDPAISLRLLYSLERGMEEALDTRVWLKCGGYLVIEPTEAMTVIDVNSGKNEAKKAGEDTYYQVNLEAAEEVARQLRLRNLSGIIIVDFINMAEKERQKELLETLKNLTAGDPQHPRIVDMTPLGLVEITRKKSHPTLAEQFKR</sequence>
<accession>A0AAE3A5G8</accession>
<dbReference type="SUPFAM" id="SSF50249">
    <property type="entry name" value="Nucleic acid-binding proteins"/>
    <property type="match status" value="1"/>
</dbReference>
<dbReference type="Gene3D" id="2.40.50.140">
    <property type="entry name" value="Nucleic acid-binding proteins"/>
    <property type="match status" value="1"/>
</dbReference>
<name>A0AAE3A5G8_9FIRM</name>
<gene>
    <name evidence="7" type="ORF">LKD75_12590</name>
</gene>
<dbReference type="RefSeq" id="WP_227064446.1">
    <property type="nucleotide sequence ID" value="NZ_JAJEPV010000032.1"/>
</dbReference>
<evidence type="ECO:0000259" key="6">
    <source>
        <dbReference type="PROSITE" id="PS50126"/>
    </source>
</evidence>
<keyword evidence="2" id="KW-0479">Metal-binding</keyword>
<keyword evidence="3" id="KW-0378">Hydrolase</keyword>
<evidence type="ECO:0000256" key="4">
    <source>
        <dbReference type="ARBA" id="ARBA00022842"/>
    </source>
</evidence>
<organism evidence="7 8">
    <name type="scientific">Waltera acetigignens</name>
    <dbReference type="NCBI Taxonomy" id="2981769"/>
    <lineage>
        <taxon>Bacteria</taxon>
        <taxon>Bacillati</taxon>
        <taxon>Bacillota</taxon>
        <taxon>Clostridia</taxon>
        <taxon>Lachnospirales</taxon>
        <taxon>Lachnospiraceae</taxon>
        <taxon>Waltera</taxon>
    </lineage>
</organism>
<dbReference type="GO" id="GO:0003723">
    <property type="term" value="F:RNA binding"/>
    <property type="evidence" value="ECO:0007669"/>
    <property type="project" value="UniProtKB-KW"/>
</dbReference>
<evidence type="ECO:0000256" key="1">
    <source>
        <dbReference type="ARBA" id="ARBA00001946"/>
    </source>
</evidence>
<evidence type="ECO:0000313" key="7">
    <source>
        <dbReference type="EMBL" id="MCC2120415.1"/>
    </source>
</evidence>
<protein>
    <submittedName>
        <fullName evidence="7">Ribonuclease E/G</fullName>
    </submittedName>
</protein>
<evidence type="ECO:0000313" key="8">
    <source>
        <dbReference type="Proteomes" id="UP001197795"/>
    </source>
</evidence>
<keyword evidence="4" id="KW-0460">Magnesium</keyword>
<feature type="domain" description="S1 motif" evidence="6">
    <location>
        <begin position="63"/>
        <end position="136"/>
    </location>
</feature>
<dbReference type="GO" id="GO:0004540">
    <property type="term" value="F:RNA nuclease activity"/>
    <property type="evidence" value="ECO:0007669"/>
    <property type="project" value="InterPro"/>
</dbReference>
<evidence type="ECO:0000256" key="2">
    <source>
        <dbReference type="ARBA" id="ARBA00022723"/>
    </source>
</evidence>
<dbReference type="AlphaFoldDB" id="A0AAE3A5G8"/>